<evidence type="ECO:0000313" key="18">
    <source>
        <dbReference type="EMBL" id="RZF41246.1"/>
    </source>
</evidence>
<dbReference type="Pfam" id="PF02733">
    <property type="entry name" value="Dak1"/>
    <property type="match status" value="1"/>
</dbReference>
<keyword evidence="6" id="KW-0547">Nucleotide-binding</keyword>
<evidence type="ECO:0000256" key="12">
    <source>
        <dbReference type="ARBA" id="ARBA00046681"/>
    </source>
</evidence>
<comment type="subunit">
    <text evidence="12">Homodimer. Interacts with IFIH1 (via the CARD domains), the interaction is inhibited by viral infection.</text>
</comment>
<dbReference type="SUPFAM" id="SSF101473">
    <property type="entry name" value="DhaL-like"/>
    <property type="match status" value="1"/>
</dbReference>
<evidence type="ECO:0000256" key="15">
    <source>
        <dbReference type="ARBA" id="ARBA00048898"/>
    </source>
</evidence>
<dbReference type="Pfam" id="PF02734">
    <property type="entry name" value="Dak2"/>
    <property type="match status" value="1"/>
</dbReference>
<evidence type="ECO:0000256" key="5">
    <source>
        <dbReference type="ARBA" id="ARBA00022679"/>
    </source>
</evidence>
<dbReference type="GO" id="GO:0034012">
    <property type="term" value="F:FAD-AMP lyase (cyclizing) activity"/>
    <property type="evidence" value="ECO:0007669"/>
    <property type="project" value="UniProtKB-EC"/>
</dbReference>
<dbReference type="Gene3D" id="3.40.50.10440">
    <property type="entry name" value="Dihydroxyacetone kinase, domain 1"/>
    <property type="match status" value="1"/>
</dbReference>
<keyword evidence="8" id="KW-0067">ATP-binding</keyword>
<comment type="catalytic activity">
    <reaction evidence="15">
        <text>dihydroxyacetone + ATP = dihydroxyacetone phosphate + ADP + H(+)</text>
        <dbReference type="Rhea" id="RHEA:15773"/>
        <dbReference type="ChEBI" id="CHEBI:15378"/>
        <dbReference type="ChEBI" id="CHEBI:16016"/>
        <dbReference type="ChEBI" id="CHEBI:30616"/>
        <dbReference type="ChEBI" id="CHEBI:57642"/>
        <dbReference type="ChEBI" id="CHEBI:456216"/>
        <dbReference type="EC" id="2.7.1.29"/>
    </reaction>
</comment>
<dbReference type="InterPro" id="IPR004007">
    <property type="entry name" value="DhaL_dom"/>
</dbReference>
<evidence type="ECO:0000256" key="8">
    <source>
        <dbReference type="ARBA" id="ARBA00022840"/>
    </source>
</evidence>
<evidence type="ECO:0000256" key="11">
    <source>
        <dbReference type="ARBA" id="ARBA00045490"/>
    </source>
</evidence>
<dbReference type="AlphaFoldDB" id="A0A482X6I7"/>
<evidence type="ECO:0000313" key="19">
    <source>
        <dbReference type="Proteomes" id="UP000291343"/>
    </source>
</evidence>
<comment type="function">
    <text evidence="11">Catalyzes both the phosphorylation of dihydroxyacetone and of glyceraldehyde, and the splitting of ribonucleoside diphosphate-X compounds among which FAD is the best substrate. Represses IFIH1-mediated cellular antiviral response.</text>
</comment>
<evidence type="ECO:0000256" key="4">
    <source>
        <dbReference type="ARBA" id="ARBA00018932"/>
    </source>
</evidence>
<feature type="domain" description="DhaL" evidence="16">
    <location>
        <begin position="394"/>
        <end position="584"/>
    </location>
</feature>
<dbReference type="PROSITE" id="PS51481">
    <property type="entry name" value="DHAK"/>
    <property type="match status" value="1"/>
</dbReference>
<dbReference type="EC" id="4.6.1.15" evidence="3"/>
<protein>
    <recommendedName>
        <fullName evidence="4">Triokinase/FMN cyclase</fullName>
        <ecNumber evidence="2">2.7.1.28</ecNumber>
        <ecNumber evidence="1">2.7.1.29</ecNumber>
        <ecNumber evidence="3">4.6.1.15</ecNumber>
    </recommendedName>
    <alternativeName>
        <fullName evidence="10">Bifunctional ATP-dependent dihydroxyacetone kinase/FAD-AMP lyase (cyclizing)</fullName>
    </alternativeName>
</protein>
<dbReference type="GO" id="GO:0050354">
    <property type="term" value="F:triokinase activity"/>
    <property type="evidence" value="ECO:0007669"/>
    <property type="project" value="UniProtKB-EC"/>
</dbReference>
<dbReference type="STRING" id="195883.A0A482X6I7"/>
<sequence length="591" mass="64450">MKVVYPRDSKLQLRESQSFGEVVPFKKIVNRPNKCVNDMLNGMAKTFPGLYVDIKSKVVILPKDNVPDTVAIVTGCGSGHEPFPTGFIGKGMLTAAACGNIFSCPSVNNCLTAIYNASLVKNKGVLVLVLNHGGDTLNFALAVESAREMGIKVDSVIVGDDCAFYKPGVKDTPSRRGLVGILFVIKIASALSLQGMDMDNLKKICMEVVDNMATMGFSTTSCTVPGQQHALVNIAPDEINLGVGIHGDCGIKSIKMTQIPELVKILLDQIIKSLKIQNGDNVCAIVNALGSTIHLEFYAAVADLESQLRARRIHLKRIYAGTMMPSLDTGGMQICLLKVTESNKFWLECLDAKTEAPFWPGCTYSCGTANGGFREIVEVTDEATGPEYKAREEKIFRTCLEVAANKILENELKLNELDSVGDGDTGTTMRRFAEGILNDLDTLPFNSPQACLVKVARLASECMGGTSGGLYSIMLRGAAREAPDWPKALQVAIDSLMQYSPARRGDRTYLDVLLPVSEELNLHKSGEKWNSTLEQALKRAFHGCEETQFMKALVGRACYTRDVDMIDIDSGAFAALTWIEAIFHELMKYDL</sequence>
<gene>
    <name evidence="18" type="ORF">LSTR_LSTR010474</name>
</gene>
<name>A0A482X6I7_LAOST</name>
<dbReference type="OrthoDB" id="1724672at2759"/>
<dbReference type="SUPFAM" id="SSF82549">
    <property type="entry name" value="DAK1/DegV-like"/>
    <property type="match status" value="1"/>
</dbReference>
<dbReference type="InterPro" id="IPR050861">
    <property type="entry name" value="Dihydroxyacetone_Kinase"/>
</dbReference>
<dbReference type="Proteomes" id="UP000291343">
    <property type="component" value="Unassembled WGS sequence"/>
</dbReference>
<organism evidence="18 19">
    <name type="scientific">Laodelphax striatellus</name>
    <name type="common">Small brown planthopper</name>
    <name type="synonym">Delphax striatella</name>
    <dbReference type="NCBI Taxonomy" id="195883"/>
    <lineage>
        <taxon>Eukaryota</taxon>
        <taxon>Metazoa</taxon>
        <taxon>Ecdysozoa</taxon>
        <taxon>Arthropoda</taxon>
        <taxon>Hexapoda</taxon>
        <taxon>Insecta</taxon>
        <taxon>Pterygota</taxon>
        <taxon>Neoptera</taxon>
        <taxon>Paraneoptera</taxon>
        <taxon>Hemiptera</taxon>
        <taxon>Auchenorrhyncha</taxon>
        <taxon>Fulgoroidea</taxon>
        <taxon>Delphacidae</taxon>
        <taxon>Criomorphinae</taxon>
        <taxon>Laodelphax</taxon>
    </lineage>
</organism>
<dbReference type="PANTHER" id="PTHR28629:SF4">
    <property type="entry name" value="TRIOKINASE_FMN CYCLASE"/>
    <property type="match status" value="1"/>
</dbReference>
<comment type="catalytic activity">
    <reaction evidence="14">
        <text>FAD = riboflavin cyclic-4',5'-phosphate + AMP + H(+)</text>
        <dbReference type="Rhea" id="RHEA:13729"/>
        <dbReference type="ChEBI" id="CHEBI:15378"/>
        <dbReference type="ChEBI" id="CHEBI:57692"/>
        <dbReference type="ChEBI" id="CHEBI:76202"/>
        <dbReference type="ChEBI" id="CHEBI:456215"/>
        <dbReference type="EC" id="4.6.1.15"/>
    </reaction>
</comment>
<dbReference type="GO" id="GO:0004371">
    <property type="term" value="F:glycerone kinase activity"/>
    <property type="evidence" value="ECO:0007669"/>
    <property type="project" value="UniProtKB-EC"/>
</dbReference>
<proteinExistence type="predicted"/>
<dbReference type="InterPro" id="IPR004006">
    <property type="entry name" value="DhaK_dom"/>
</dbReference>
<evidence type="ECO:0000256" key="14">
    <source>
        <dbReference type="ARBA" id="ARBA00048526"/>
    </source>
</evidence>
<comment type="caution">
    <text evidence="18">The sequence shown here is derived from an EMBL/GenBank/DDBJ whole genome shotgun (WGS) entry which is preliminary data.</text>
</comment>
<evidence type="ECO:0000259" key="16">
    <source>
        <dbReference type="PROSITE" id="PS51480"/>
    </source>
</evidence>
<keyword evidence="9" id="KW-0170">Cobalt</keyword>
<dbReference type="InterPro" id="IPR036117">
    <property type="entry name" value="DhaL_dom_sf"/>
</dbReference>
<keyword evidence="7" id="KW-0418">Kinase</keyword>
<comment type="catalytic activity">
    <reaction evidence="13">
        <text>D-glyceraldehyde + ATP = D-glyceraldehyde 3-phosphate + ADP + H(+)</text>
        <dbReference type="Rhea" id="RHEA:13941"/>
        <dbReference type="ChEBI" id="CHEBI:15378"/>
        <dbReference type="ChEBI" id="CHEBI:17378"/>
        <dbReference type="ChEBI" id="CHEBI:30616"/>
        <dbReference type="ChEBI" id="CHEBI:59776"/>
        <dbReference type="ChEBI" id="CHEBI:456216"/>
        <dbReference type="EC" id="2.7.1.28"/>
    </reaction>
</comment>
<evidence type="ECO:0000256" key="10">
    <source>
        <dbReference type="ARBA" id="ARBA00032426"/>
    </source>
</evidence>
<dbReference type="InParanoid" id="A0A482X6I7"/>
<keyword evidence="19" id="KW-1185">Reference proteome</keyword>
<evidence type="ECO:0000256" key="13">
    <source>
        <dbReference type="ARBA" id="ARBA00047974"/>
    </source>
</evidence>
<evidence type="ECO:0000256" key="1">
    <source>
        <dbReference type="ARBA" id="ARBA00012107"/>
    </source>
</evidence>
<dbReference type="PROSITE" id="PS51480">
    <property type="entry name" value="DHAL"/>
    <property type="match status" value="1"/>
</dbReference>
<dbReference type="EMBL" id="QKKF02016927">
    <property type="protein sequence ID" value="RZF41246.1"/>
    <property type="molecule type" value="Genomic_DNA"/>
</dbReference>
<evidence type="ECO:0000256" key="9">
    <source>
        <dbReference type="ARBA" id="ARBA00023285"/>
    </source>
</evidence>
<dbReference type="EC" id="2.7.1.28" evidence="2"/>
<evidence type="ECO:0000256" key="2">
    <source>
        <dbReference type="ARBA" id="ARBA00012110"/>
    </source>
</evidence>
<reference evidence="18 19" key="1">
    <citation type="journal article" date="2017" name="Gigascience">
        <title>Genome sequence of the small brown planthopper, Laodelphax striatellus.</title>
        <authorList>
            <person name="Zhu J."/>
            <person name="Jiang F."/>
            <person name="Wang X."/>
            <person name="Yang P."/>
            <person name="Bao Y."/>
            <person name="Zhao W."/>
            <person name="Wang W."/>
            <person name="Lu H."/>
            <person name="Wang Q."/>
            <person name="Cui N."/>
            <person name="Li J."/>
            <person name="Chen X."/>
            <person name="Luo L."/>
            <person name="Yu J."/>
            <person name="Kang L."/>
            <person name="Cui F."/>
        </authorList>
    </citation>
    <scope>NUCLEOTIDE SEQUENCE [LARGE SCALE GENOMIC DNA]</scope>
    <source>
        <strain evidence="18">Lst14</strain>
    </source>
</reference>
<evidence type="ECO:0000256" key="3">
    <source>
        <dbReference type="ARBA" id="ARBA00012578"/>
    </source>
</evidence>
<dbReference type="GO" id="GO:0005524">
    <property type="term" value="F:ATP binding"/>
    <property type="evidence" value="ECO:0007669"/>
    <property type="project" value="UniProtKB-KW"/>
</dbReference>
<dbReference type="PANTHER" id="PTHR28629">
    <property type="entry name" value="TRIOKINASE/FMN CYCLASE"/>
    <property type="match status" value="1"/>
</dbReference>
<dbReference type="Gene3D" id="1.25.40.340">
    <property type="match status" value="1"/>
</dbReference>
<dbReference type="FunFam" id="3.40.50.10440:FF:000001">
    <property type="entry name" value="Dihydroxyacetone kinase, DhaK subunit"/>
    <property type="match status" value="1"/>
</dbReference>
<keyword evidence="5" id="KW-0808">Transferase</keyword>
<dbReference type="GO" id="GO:0005829">
    <property type="term" value="C:cytosol"/>
    <property type="evidence" value="ECO:0007669"/>
    <property type="project" value="TreeGrafter"/>
</dbReference>
<evidence type="ECO:0000259" key="17">
    <source>
        <dbReference type="PROSITE" id="PS51481"/>
    </source>
</evidence>
<dbReference type="EC" id="2.7.1.29" evidence="1"/>
<accession>A0A482X6I7</accession>
<feature type="domain" description="DhaK" evidence="17">
    <location>
        <begin position="31"/>
        <end position="359"/>
    </location>
</feature>
<dbReference type="SMR" id="A0A482X6I7"/>
<dbReference type="Gene3D" id="3.30.1180.20">
    <property type="entry name" value="Dihydroxyacetone kinase, domain 2"/>
    <property type="match status" value="1"/>
</dbReference>
<dbReference type="GO" id="GO:0019563">
    <property type="term" value="P:glycerol catabolic process"/>
    <property type="evidence" value="ECO:0007669"/>
    <property type="project" value="TreeGrafter"/>
</dbReference>
<dbReference type="SMART" id="SM01120">
    <property type="entry name" value="Dak2"/>
    <property type="match status" value="1"/>
</dbReference>
<evidence type="ECO:0000256" key="6">
    <source>
        <dbReference type="ARBA" id="ARBA00022741"/>
    </source>
</evidence>
<evidence type="ECO:0000256" key="7">
    <source>
        <dbReference type="ARBA" id="ARBA00022777"/>
    </source>
</evidence>